<dbReference type="RefSeq" id="WP_162344826.1">
    <property type="nucleotide sequence ID" value="NZ_JAAEAA010000003.1"/>
</dbReference>
<evidence type="ECO:0000313" key="2">
    <source>
        <dbReference type="EMBL" id="NDK54763.1"/>
    </source>
</evidence>
<dbReference type="Proteomes" id="UP000478546">
    <property type="component" value="Unassembled WGS sequence"/>
</dbReference>
<sequence length="172" mass="19416">MLNDYICFPLFLFRRITLLVAIIFIGIISAARAQQASSEKEIQSGKSAIDIRLSVLPYDAVGTPEYRMPALDVPFIHLSYIQRLSDRANLQIGIGYGMNEAQQAGVSRHIKADSIYMKETYQHLSAVAIPFTFKWTPFNPGKRLQFYGSASFTPLYRHIKARATESLKVDPL</sequence>
<organism evidence="2 3">
    <name type="scientific">Pontibacter fetidus</name>
    <dbReference type="NCBI Taxonomy" id="2700082"/>
    <lineage>
        <taxon>Bacteria</taxon>
        <taxon>Pseudomonadati</taxon>
        <taxon>Bacteroidota</taxon>
        <taxon>Cytophagia</taxon>
        <taxon>Cytophagales</taxon>
        <taxon>Hymenobacteraceae</taxon>
        <taxon>Pontibacter</taxon>
    </lineage>
</organism>
<dbReference type="AlphaFoldDB" id="A0A6B2GXQ6"/>
<gene>
    <name evidence="2" type="ORF">GWO68_02425</name>
</gene>
<name>A0A6B2GXQ6_9BACT</name>
<accession>A0A6B2GXQ6</accession>
<dbReference type="EMBL" id="JAAEAA010000003">
    <property type="protein sequence ID" value="NDK54763.1"/>
    <property type="molecule type" value="Genomic_DNA"/>
</dbReference>
<reference evidence="2 3" key="1">
    <citation type="submission" date="2020-01" db="EMBL/GenBank/DDBJ databases">
        <authorList>
            <person name="Kim M.K."/>
        </authorList>
    </citation>
    <scope>NUCLEOTIDE SEQUENCE [LARGE SCALE GENOMIC DNA]</scope>
    <source>
        <strain evidence="2 3">BT213</strain>
    </source>
</reference>
<keyword evidence="3" id="KW-1185">Reference proteome</keyword>
<keyword evidence="1" id="KW-1133">Transmembrane helix</keyword>
<proteinExistence type="predicted"/>
<evidence type="ECO:0000256" key="1">
    <source>
        <dbReference type="SAM" id="Phobius"/>
    </source>
</evidence>
<evidence type="ECO:0000313" key="3">
    <source>
        <dbReference type="Proteomes" id="UP000478546"/>
    </source>
</evidence>
<evidence type="ECO:0008006" key="4">
    <source>
        <dbReference type="Google" id="ProtNLM"/>
    </source>
</evidence>
<feature type="transmembrane region" description="Helical" evidence="1">
    <location>
        <begin position="12"/>
        <end position="31"/>
    </location>
</feature>
<keyword evidence="1" id="KW-0472">Membrane</keyword>
<protein>
    <recommendedName>
        <fullName evidence="4">Outer membrane protein beta-barrel domain-containing protein</fullName>
    </recommendedName>
</protein>
<keyword evidence="1" id="KW-0812">Transmembrane</keyword>
<comment type="caution">
    <text evidence="2">The sequence shown here is derived from an EMBL/GenBank/DDBJ whole genome shotgun (WGS) entry which is preliminary data.</text>
</comment>